<dbReference type="Pfam" id="PF13585">
    <property type="entry name" value="CHU_C"/>
    <property type="match status" value="1"/>
</dbReference>
<dbReference type="KEGG" id="fae:FAES_1382"/>
<organism evidence="1 2">
    <name type="scientific">Fibrella aestuarina BUZ 2</name>
    <dbReference type="NCBI Taxonomy" id="1166018"/>
    <lineage>
        <taxon>Bacteria</taxon>
        <taxon>Pseudomonadati</taxon>
        <taxon>Bacteroidota</taxon>
        <taxon>Cytophagia</taxon>
        <taxon>Cytophagales</taxon>
        <taxon>Spirosomataceae</taxon>
        <taxon>Fibrella</taxon>
    </lineage>
</organism>
<dbReference type="HOGENOM" id="CLU_021635_0_0_10"/>
<dbReference type="eggNOG" id="COG3291">
    <property type="taxonomic scope" value="Bacteria"/>
</dbReference>
<dbReference type="InterPro" id="IPR013783">
    <property type="entry name" value="Ig-like_fold"/>
</dbReference>
<dbReference type="OrthoDB" id="1490014at2"/>
<dbReference type="RefSeq" id="WP_015330491.1">
    <property type="nucleotide sequence ID" value="NC_020054.1"/>
</dbReference>
<gene>
    <name evidence="1" type="ORF">FAES_1382</name>
</gene>
<dbReference type="Proteomes" id="UP000011058">
    <property type="component" value="Chromosome"/>
</dbReference>
<name>I0K5I9_9BACT</name>
<sequence length="624" mass="67829">MKKWLYVTVMLLPVLAQARHIIGGELTMRSLGRPGYFRVQMDQYWNEVYSNSQNNDATITLFIYQRRGPTLIESITLPLLTSTPIIYANAACAQSQSLKTLKGTYYKDIQFDVADYGDSEGYYMVWERCCRDNAITNLANATDIGMLFYLEFPAMQRNGAAFTNSSPVFGQPNGEYICINKPTAFAYTATDADGDQLRYSLVTPYQGYTTATEVYGRSTPRANYPLVTWGTGIAADRAISGNPALQINPNTGQLTVRANKAGYYLFGVQCDEFRNGQRIGSIRRDFVLPVIDCNLTPLPIPVIQAAGATATELNICPGTSATLTADANPQWAYQWRLDGSNIDGANSPTLAVQKTGSYTVLRSLAGRCANDTLSQPFLVKQLPLPAVTADSVPTVCASHDALPLVGQPLSGTWTGAGVANNQFDPAQAGVGLHKLVYTAKGANGCTNTTTRWADVSPPITLSGPVLYRIQRGSTGQLIQTPSVASATVLWSPALYLDDPGSTTPLCSPVDSQTYTVRAEALGGCTANASVTVLVVDRLYIPSAFSPNGDGQNDVWRLQNTESFPDCDVRVFNRWGELVYQCAGLPNEPWDGTYRQIPVEAGTYTYLIRTEADRPALRGSVTVLR</sequence>
<dbReference type="STRING" id="1166018.FAES_1382"/>
<dbReference type="PATRIC" id="fig|1166018.3.peg.3113"/>
<accession>I0K5I9</accession>
<dbReference type="AlphaFoldDB" id="I0K5I9"/>
<keyword evidence="2" id="KW-1185">Reference proteome</keyword>
<dbReference type="Gene3D" id="2.60.40.10">
    <property type="entry name" value="Immunoglobulins"/>
    <property type="match status" value="1"/>
</dbReference>
<reference evidence="1 2" key="1">
    <citation type="journal article" date="2012" name="J. Bacteriol.">
        <title>Genome Sequence of Fibrella aestuarina BUZ 2T, a Filamentous Marine Bacterium.</title>
        <authorList>
            <person name="Filippini M."/>
            <person name="Qi W."/>
            <person name="Blom J."/>
            <person name="Goesmann A."/>
            <person name="Smits T.H."/>
            <person name="Bagheri H.C."/>
        </authorList>
    </citation>
    <scope>NUCLEOTIDE SEQUENCE [LARGE SCALE GENOMIC DNA]</scope>
    <source>
        <strain evidence="2">BUZ 2T</strain>
    </source>
</reference>
<dbReference type="InterPro" id="IPR026341">
    <property type="entry name" value="T9SS_type_B"/>
</dbReference>
<protein>
    <recommendedName>
        <fullName evidence="3">Gliding motility-associated C-terminal domain-containing protein</fullName>
    </recommendedName>
</protein>
<evidence type="ECO:0000313" key="1">
    <source>
        <dbReference type="EMBL" id="CCG99392.1"/>
    </source>
</evidence>
<dbReference type="EMBL" id="HE796683">
    <property type="protein sequence ID" value="CCG99392.1"/>
    <property type="molecule type" value="Genomic_DNA"/>
</dbReference>
<proteinExistence type="predicted"/>
<evidence type="ECO:0008006" key="3">
    <source>
        <dbReference type="Google" id="ProtNLM"/>
    </source>
</evidence>
<evidence type="ECO:0000313" key="2">
    <source>
        <dbReference type="Proteomes" id="UP000011058"/>
    </source>
</evidence>
<dbReference type="NCBIfam" id="TIGR04131">
    <property type="entry name" value="Bac_Flav_CTERM"/>
    <property type="match status" value="1"/>
</dbReference>